<evidence type="ECO:0008006" key="4">
    <source>
        <dbReference type="Google" id="ProtNLM"/>
    </source>
</evidence>
<reference evidence="2" key="2">
    <citation type="submission" date="2019-01" db="EMBL/GenBank/DDBJ databases">
        <authorList>
            <person name="Graves T."/>
            <person name="Eichler E.E."/>
            <person name="Wilson R.K."/>
        </authorList>
    </citation>
    <scope>NUCLEOTIDE SEQUENCE [LARGE SCALE GENOMIC DNA]</scope>
    <source>
        <strain evidence="2">17573</strain>
    </source>
</reference>
<dbReference type="GeneTree" id="ENSGT00390000014547"/>
<dbReference type="InterPro" id="IPR029367">
    <property type="entry name" value="SMIM10"/>
</dbReference>
<sequence length="190" mass="20513">QLNIILKKRQPGLEARYPTSARALPILGFWGLGQDSQAKLTLGHADPVGRGGTWQGATDRWGQSPAGKGGLPPCNAARISSRPAGLPPVFPRVHPSVPRSVGQRSLMEVLGSGHYVGGGIRSMAAAALSGLAVRLSRSQGTRGSYGAFCKTLTRTLLTFFDLAWRLRKNFFYFYILASVILNVHLQLWSS</sequence>
<name>A0A5K1VR39_MACMU</name>
<reference evidence="3" key="1">
    <citation type="journal article" date="2007" name="Science">
        <title>Evolutionary and biomedical insights from the rhesus macaque genome.</title>
        <authorList>
            <person name="Gibbs R.A."/>
            <person name="Rogers J."/>
            <person name="Katze M.G."/>
            <person name="Bumgarner R."/>
            <person name="Weinstock G.M."/>
            <person name="Mardis E.R."/>
            <person name="Remington K.A."/>
            <person name="Strausberg R.L."/>
            <person name="Venter J.C."/>
            <person name="Wilson R.K."/>
            <person name="Batzer M.A."/>
            <person name="Bustamante C.D."/>
            <person name="Eichler E.E."/>
            <person name="Hahn M.W."/>
            <person name="Hardison R.C."/>
            <person name="Makova K.D."/>
            <person name="Miller W."/>
            <person name="Milosavljevic A."/>
            <person name="Palermo R.E."/>
            <person name="Siepel A."/>
            <person name="Sikela J.M."/>
            <person name="Attaway T."/>
            <person name="Bell S."/>
            <person name="Bernard K.E."/>
            <person name="Buhay C.J."/>
            <person name="Chandrabose M.N."/>
            <person name="Dao M."/>
            <person name="Davis C."/>
            <person name="Delehaunty K.D."/>
            <person name="Ding Y."/>
            <person name="Dinh H.H."/>
            <person name="Dugan-Rocha S."/>
            <person name="Fulton L.A."/>
            <person name="Gabisi R.A."/>
            <person name="Garner T.T."/>
            <person name="Godfrey J."/>
            <person name="Hawes A.C."/>
            <person name="Hernandez J."/>
            <person name="Hines S."/>
            <person name="Holder M."/>
            <person name="Hume J."/>
            <person name="Jhangiani S.N."/>
            <person name="Joshi V."/>
            <person name="Khan Z.M."/>
            <person name="Kirkness E.F."/>
            <person name="Cree A."/>
            <person name="Fowler R.G."/>
            <person name="Lee S."/>
            <person name="Lewis L.R."/>
            <person name="Li Z."/>
            <person name="Liu Y.-S."/>
            <person name="Moore S.M."/>
            <person name="Muzny D."/>
            <person name="Nazareth L.V."/>
            <person name="Ngo D.N."/>
            <person name="Okwuonu G.O."/>
            <person name="Pai G."/>
            <person name="Parker D."/>
            <person name="Paul H.A."/>
            <person name="Pfannkoch C."/>
            <person name="Pohl C.S."/>
            <person name="Rogers Y.-H.C."/>
            <person name="Ruiz S.J."/>
            <person name="Sabo A."/>
            <person name="Santibanez J."/>
            <person name="Schneider B.W."/>
            <person name="Smith S.M."/>
            <person name="Sodergren E."/>
            <person name="Svatek A.F."/>
            <person name="Utterback T.R."/>
            <person name="Vattathil S."/>
            <person name="Warren W."/>
            <person name="White C.S."/>
            <person name="Chinwalla A.T."/>
            <person name="Feng Y."/>
            <person name="Halpern A.L."/>
            <person name="Hillier L.W."/>
            <person name="Huang X."/>
            <person name="Minx P."/>
            <person name="Nelson J.O."/>
            <person name="Pepin K.H."/>
            <person name="Qin X."/>
            <person name="Sutton G.G."/>
            <person name="Venter E."/>
            <person name="Walenz B.P."/>
            <person name="Wallis J.W."/>
            <person name="Worley K.C."/>
            <person name="Yang S.-P."/>
            <person name="Jones S.M."/>
            <person name="Marra M.A."/>
            <person name="Rocchi M."/>
            <person name="Schein J.E."/>
            <person name="Baertsch R."/>
            <person name="Clarke L."/>
            <person name="Csuros M."/>
            <person name="Glasscock J."/>
            <person name="Harris R.A."/>
            <person name="Havlak P."/>
            <person name="Jackson A.R."/>
            <person name="Jiang H."/>
            <person name="Liu Y."/>
            <person name="Messina D.N."/>
            <person name="Shen Y."/>
            <person name="Song H.X.-Z."/>
            <person name="Wylie T."/>
            <person name="Zhang L."/>
            <person name="Birney E."/>
            <person name="Han K."/>
            <person name="Konkel M.K."/>
            <person name="Lee J."/>
            <person name="Smit A.F.A."/>
            <person name="Ullmer B."/>
            <person name="Wang H."/>
            <person name="Xing J."/>
            <person name="Burhans R."/>
            <person name="Cheng Z."/>
            <person name="Karro J.E."/>
            <person name="Ma J."/>
            <person name="Raney B."/>
            <person name="She X."/>
            <person name="Cox M.J."/>
            <person name="Demuth J.P."/>
            <person name="Dumas L.J."/>
            <person name="Han S.-G."/>
            <person name="Hopkins J."/>
            <person name="Karimpour-Fard A."/>
            <person name="Kim Y.H."/>
            <person name="Pollack J.R."/>
            <person name="Vinar T."/>
            <person name="Addo-Quaye C."/>
            <person name="Degenhardt J."/>
            <person name="Denby A."/>
            <person name="Hubisz M.J."/>
            <person name="Indap A."/>
            <person name="Kosiol C."/>
            <person name="Lahn B.T."/>
            <person name="Lawson H.A."/>
            <person name="Marklein A."/>
            <person name="Nielsen R."/>
            <person name="Vallender E.J."/>
            <person name="Clark A.G."/>
            <person name="Ferguson B."/>
            <person name="Hernandez R.D."/>
            <person name="Hirani K."/>
            <person name="Kehrer-Sawatzki H."/>
            <person name="Kolb J."/>
            <person name="Patil S."/>
            <person name="Pu L.-L."/>
            <person name="Ren Y."/>
            <person name="Smith D.G."/>
            <person name="Wheeler D.A."/>
            <person name="Schenck I."/>
            <person name="Ball E.V."/>
            <person name="Chen R."/>
            <person name="Cooper D.N."/>
            <person name="Giardine B."/>
            <person name="Hsu F."/>
            <person name="Kent W.J."/>
            <person name="Lesk A."/>
            <person name="Nelson D.L."/>
            <person name="O'brien W.E."/>
            <person name="Pruefer K."/>
            <person name="Stenson P.D."/>
            <person name="Wallace J.C."/>
            <person name="Ke H."/>
            <person name="Liu X.-M."/>
            <person name="Wang P."/>
            <person name="Xiang A.P."/>
            <person name="Yang F."/>
            <person name="Barber G.P."/>
            <person name="Haussler D."/>
            <person name="Karolchik D."/>
            <person name="Kern A.D."/>
            <person name="Kuhn R.M."/>
            <person name="Smith K.E."/>
            <person name="Zwieg A.S."/>
        </authorList>
    </citation>
    <scope>NUCLEOTIDE SEQUENCE [LARGE SCALE GENOMIC DNA]</scope>
    <source>
        <strain evidence="3">17573</strain>
    </source>
</reference>
<evidence type="ECO:0000313" key="3">
    <source>
        <dbReference type="Proteomes" id="UP000006718"/>
    </source>
</evidence>
<keyword evidence="3" id="KW-1185">Reference proteome</keyword>
<evidence type="ECO:0000256" key="1">
    <source>
        <dbReference type="SAM" id="Phobius"/>
    </source>
</evidence>
<dbReference type="PANTHER" id="PTHR34446:SF4">
    <property type="entry name" value="SMALL INTEGRAL MEMBRANE PROTEIN 10"/>
    <property type="match status" value="1"/>
</dbReference>
<dbReference type="ExpressionAtlas" id="A0A5K1VR39">
    <property type="expression patterns" value="baseline"/>
</dbReference>
<reference evidence="2" key="3">
    <citation type="submission" date="2025-08" db="UniProtKB">
        <authorList>
            <consortium name="Ensembl"/>
        </authorList>
    </citation>
    <scope>IDENTIFICATION</scope>
    <source>
        <strain evidence="2">17573</strain>
    </source>
</reference>
<dbReference type="AlphaFoldDB" id="A0A5K1VR39"/>
<dbReference type="VEuPathDB" id="HostDB:ENSMMUG00000032338"/>
<protein>
    <recommendedName>
        <fullName evidence="4">Small integral membrane protein 10</fullName>
    </recommendedName>
</protein>
<reference evidence="2" key="4">
    <citation type="submission" date="2025-09" db="UniProtKB">
        <authorList>
            <consortium name="Ensembl"/>
        </authorList>
    </citation>
    <scope>IDENTIFICATION</scope>
    <source>
        <strain evidence="2">17573</strain>
    </source>
</reference>
<organism evidence="2 3">
    <name type="scientific">Macaca mulatta</name>
    <name type="common">Rhesus macaque</name>
    <dbReference type="NCBI Taxonomy" id="9544"/>
    <lineage>
        <taxon>Eukaryota</taxon>
        <taxon>Metazoa</taxon>
        <taxon>Chordata</taxon>
        <taxon>Craniata</taxon>
        <taxon>Vertebrata</taxon>
        <taxon>Euteleostomi</taxon>
        <taxon>Mammalia</taxon>
        <taxon>Eutheria</taxon>
        <taxon>Euarchontoglires</taxon>
        <taxon>Primates</taxon>
        <taxon>Haplorrhini</taxon>
        <taxon>Catarrhini</taxon>
        <taxon>Cercopithecidae</taxon>
        <taxon>Cercopithecinae</taxon>
        <taxon>Macaca</taxon>
    </lineage>
</organism>
<keyword evidence="1" id="KW-0812">Transmembrane</keyword>
<dbReference type="Pfam" id="PF15118">
    <property type="entry name" value="DUF4560"/>
    <property type="match status" value="1"/>
</dbReference>
<proteinExistence type="predicted"/>
<dbReference type="InParanoid" id="A0A5K1VR39"/>
<dbReference type="Bgee" id="ENSMMUG00000032338">
    <property type="expression patterns" value="Expressed in adipose tissue and 21 other cell types or tissues"/>
</dbReference>
<keyword evidence="1" id="KW-1133">Transmembrane helix</keyword>
<dbReference type="PANTHER" id="PTHR34446">
    <property type="entry name" value="SMALL INTEGRAL MEMBRANE PROTEIN 10"/>
    <property type="match status" value="1"/>
</dbReference>
<keyword evidence="1" id="KW-0472">Membrane</keyword>
<evidence type="ECO:0000313" key="2">
    <source>
        <dbReference type="Ensembl" id="ENSMMUP00000005829.3"/>
    </source>
</evidence>
<feature type="transmembrane region" description="Helical" evidence="1">
    <location>
        <begin position="170"/>
        <end position="188"/>
    </location>
</feature>
<dbReference type="Ensembl" id="ENSMMUT00000006194.3">
    <property type="protein sequence ID" value="ENSMMUP00000005829.3"/>
    <property type="gene ID" value="ENSMMUG00000032338.3"/>
</dbReference>
<accession>A0A5K1VR39</accession>
<dbReference type="PaxDb" id="9544-ENSMMUP00000027996"/>
<dbReference type="Proteomes" id="UP000006718">
    <property type="component" value="Chromosome X"/>
</dbReference>